<dbReference type="SUPFAM" id="SSF56112">
    <property type="entry name" value="Protein kinase-like (PK-like)"/>
    <property type="match status" value="1"/>
</dbReference>
<dbReference type="STRING" id="3076.A0A2P6TJT1"/>
<name>A0A2P6TJT1_CHLSO</name>
<dbReference type="AlphaFoldDB" id="A0A2P6TJT1"/>
<dbReference type="PROSITE" id="PS50011">
    <property type="entry name" value="PROTEIN_KINASE_DOM"/>
    <property type="match status" value="1"/>
</dbReference>
<feature type="region of interest" description="Disordered" evidence="1">
    <location>
        <begin position="1"/>
        <end position="26"/>
    </location>
</feature>
<dbReference type="InterPro" id="IPR001245">
    <property type="entry name" value="Ser-Thr/Tyr_kinase_cat_dom"/>
</dbReference>
<dbReference type="GO" id="GO:0005524">
    <property type="term" value="F:ATP binding"/>
    <property type="evidence" value="ECO:0007669"/>
    <property type="project" value="InterPro"/>
</dbReference>
<organism evidence="3 4">
    <name type="scientific">Chlorella sorokiniana</name>
    <name type="common">Freshwater green alga</name>
    <dbReference type="NCBI Taxonomy" id="3076"/>
    <lineage>
        <taxon>Eukaryota</taxon>
        <taxon>Viridiplantae</taxon>
        <taxon>Chlorophyta</taxon>
        <taxon>core chlorophytes</taxon>
        <taxon>Trebouxiophyceae</taxon>
        <taxon>Chlorellales</taxon>
        <taxon>Chlorellaceae</taxon>
        <taxon>Chlorella clade</taxon>
        <taxon>Chlorella</taxon>
    </lineage>
</organism>
<dbReference type="PANTHER" id="PTHR44329:SF214">
    <property type="entry name" value="PROTEIN KINASE DOMAIN-CONTAINING PROTEIN"/>
    <property type="match status" value="1"/>
</dbReference>
<evidence type="ECO:0000313" key="3">
    <source>
        <dbReference type="EMBL" id="PRW44344.1"/>
    </source>
</evidence>
<dbReference type="Gene3D" id="3.30.200.20">
    <property type="entry name" value="Phosphorylase Kinase, domain 1"/>
    <property type="match status" value="1"/>
</dbReference>
<accession>A0A2P6TJT1</accession>
<feature type="region of interest" description="Disordered" evidence="1">
    <location>
        <begin position="73"/>
        <end position="95"/>
    </location>
</feature>
<evidence type="ECO:0000259" key="2">
    <source>
        <dbReference type="PROSITE" id="PS50011"/>
    </source>
</evidence>
<evidence type="ECO:0000256" key="1">
    <source>
        <dbReference type="SAM" id="MobiDB-lite"/>
    </source>
</evidence>
<dbReference type="PANTHER" id="PTHR44329">
    <property type="entry name" value="SERINE/THREONINE-PROTEIN KINASE TNNI3K-RELATED"/>
    <property type="match status" value="1"/>
</dbReference>
<dbReference type="InterPro" id="IPR000719">
    <property type="entry name" value="Prot_kinase_dom"/>
</dbReference>
<dbReference type="InterPro" id="IPR011009">
    <property type="entry name" value="Kinase-like_dom_sf"/>
</dbReference>
<keyword evidence="3" id="KW-0808">Transferase</keyword>
<protein>
    <submittedName>
        <fullName evidence="3">Mixed lineage kinase</fullName>
    </submittedName>
</protein>
<comment type="caution">
    <text evidence="3">The sequence shown here is derived from an EMBL/GenBank/DDBJ whole genome shotgun (WGS) entry which is preliminary data.</text>
</comment>
<gene>
    <name evidence="3" type="ORF">C2E21_6635</name>
</gene>
<dbReference type="InterPro" id="IPR051681">
    <property type="entry name" value="Ser/Thr_Kinases-Pseudokinases"/>
</dbReference>
<dbReference type="EMBL" id="LHPG02000013">
    <property type="protein sequence ID" value="PRW44344.1"/>
    <property type="molecule type" value="Genomic_DNA"/>
</dbReference>
<keyword evidence="4" id="KW-1185">Reference proteome</keyword>
<reference evidence="3 4" key="1">
    <citation type="journal article" date="2018" name="Plant J.">
        <title>Genome sequences of Chlorella sorokiniana UTEX 1602 and Micractinium conductrix SAG 241.80: implications to maltose excretion by a green alga.</title>
        <authorList>
            <person name="Arriola M.B."/>
            <person name="Velmurugan N."/>
            <person name="Zhang Y."/>
            <person name="Plunkett M.H."/>
            <person name="Hondzo H."/>
            <person name="Barney B.M."/>
        </authorList>
    </citation>
    <scope>NUCLEOTIDE SEQUENCE [LARGE SCALE GENOMIC DNA]</scope>
    <source>
        <strain evidence="4">UTEX 1602</strain>
    </source>
</reference>
<dbReference type="Proteomes" id="UP000239899">
    <property type="component" value="Unassembled WGS sequence"/>
</dbReference>
<sequence length="450" mass="47598">MGACVSSQAAVADWTGEGPKPARSAAPRVCGSGAVFAAARASVAKLDRDSPASPSLSVGSSLYSLYTEASSHEAARPAPRGNQAPAAGGPCVSDAHAGPKPTLPVVVSEPIQGLELGAVVGRWASGLVYHGVWQGQAVAVTISDHRLDAPEKTMELEQRLRRVACSADLRHPSLAPLYCCSLVRHSQEPEAVVCERCVAATSGELCDHVEEEEGAEWRDYLNRSADDSSPGAGATRLEVWTVTELGYCTLEGAIRRGWLHIDSTIEGAGEAAAEEQRPRLRRILNVAHDLAAGLQFMHSKGLVHGELSGANVAVCSGPRGYSAKLGSALHQATRAASAAERRGMEAPRMELLLHTPPEVLLRGEEPSPKADVYALGTCLWEMFSGKLACPQLHPVALLRAHHARRSPLPPLVNCPPAFQALVSACMSPDAADRPDSTEVLTRLETMLAEL</sequence>
<dbReference type="Gene3D" id="1.10.510.10">
    <property type="entry name" value="Transferase(Phosphotransferase) domain 1"/>
    <property type="match status" value="1"/>
</dbReference>
<evidence type="ECO:0000313" key="4">
    <source>
        <dbReference type="Proteomes" id="UP000239899"/>
    </source>
</evidence>
<keyword evidence="3" id="KW-0418">Kinase</keyword>
<feature type="domain" description="Protein kinase" evidence="2">
    <location>
        <begin position="114"/>
        <end position="447"/>
    </location>
</feature>
<proteinExistence type="predicted"/>
<dbReference type="Pfam" id="PF07714">
    <property type="entry name" value="PK_Tyr_Ser-Thr"/>
    <property type="match status" value="1"/>
</dbReference>
<dbReference type="OrthoDB" id="551108at2759"/>
<dbReference type="GO" id="GO:0004674">
    <property type="term" value="F:protein serine/threonine kinase activity"/>
    <property type="evidence" value="ECO:0007669"/>
    <property type="project" value="TreeGrafter"/>
</dbReference>